<evidence type="ECO:0000256" key="1">
    <source>
        <dbReference type="ARBA" id="ARBA00007274"/>
    </source>
</evidence>
<dbReference type="PANTHER" id="PTHR23416:SF23">
    <property type="entry name" value="ACETYLTRANSFERASE C18B11.09C-RELATED"/>
    <property type="match status" value="1"/>
</dbReference>
<dbReference type="CDD" id="cd04647">
    <property type="entry name" value="LbH_MAT_like"/>
    <property type="match status" value="1"/>
</dbReference>
<proteinExistence type="inferred from homology"/>
<sequence length="146" mass="15803">MLLNKIKYRLSLAFRELNRVRYRMLGVSVGKDVFISWGAYIDTCYPGSIEIGDQCCITNGAKLIAHDHSVYRLPQQEGAHDDGTGRIRLGKNVFVGAGSIVLRNVTIGDNAIISAGSVVGKDVPPSVVVMGNPARVIKDFSVNDAL</sequence>
<accession>A0A6V8MK03</accession>
<dbReference type="Proteomes" id="UP000556026">
    <property type="component" value="Unassembled WGS sequence"/>
</dbReference>
<dbReference type="SUPFAM" id="SSF51161">
    <property type="entry name" value="Trimeric LpxA-like enzymes"/>
    <property type="match status" value="1"/>
</dbReference>
<comment type="caution">
    <text evidence="3">The sequence shown here is derived from an EMBL/GenBank/DDBJ whole genome shotgun (WGS) entry which is preliminary data.</text>
</comment>
<evidence type="ECO:0000256" key="2">
    <source>
        <dbReference type="ARBA" id="ARBA00022679"/>
    </source>
</evidence>
<dbReference type="InterPro" id="IPR011004">
    <property type="entry name" value="Trimer_LpxA-like_sf"/>
</dbReference>
<evidence type="ECO:0000313" key="4">
    <source>
        <dbReference type="Proteomes" id="UP000556026"/>
    </source>
</evidence>
<dbReference type="Pfam" id="PF00132">
    <property type="entry name" value="Hexapep"/>
    <property type="match status" value="1"/>
</dbReference>
<protein>
    <recommendedName>
        <fullName evidence="5">Acyltransferase</fullName>
    </recommendedName>
</protein>
<keyword evidence="2" id="KW-0808">Transferase</keyword>
<dbReference type="GO" id="GO:0008374">
    <property type="term" value="F:O-acyltransferase activity"/>
    <property type="evidence" value="ECO:0007669"/>
    <property type="project" value="TreeGrafter"/>
</dbReference>
<name>A0A6V8MK03_9BACT</name>
<dbReference type="PANTHER" id="PTHR23416">
    <property type="entry name" value="SIALIC ACID SYNTHASE-RELATED"/>
    <property type="match status" value="1"/>
</dbReference>
<dbReference type="InterPro" id="IPR051159">
    <property type="entry name" value="Hexapeptide_acetyltransf"/>
</dbReference>
<dbReference type="AlphaFoldDB" id="A0A6V8MK03"/>
<gene>
    <name evidence="3" type="ORF">GMST_26430</name>
</gene>
<evidence type="ECO:0000313" key="3">
    <source>
        <dbReference type="EMBL" id="GFO60318.1"/>
    </source>
</evidence>
<dbReference type="EMBL" id="BLXX01000008">
    <property type="protein sequence ID" value="GFO60318.1"/>
    <property type="molecule type" value="Genomic_DNA"/>
</dbReference>
<dbReference type="Pfam" id="PF14602">
    <property type="entry name" value="Hexapep_2"/>
    <property type="match status" value="1"/>
</dbReference>
<organism evidence="3 4">
    <name type="scientific">Geomonas silvestris</name>
    <dbReference type="NCBI Taxonomy" id="2740184"/>
    <lineage>
        <taxon>Bacteria</taxon>
        <taxon>Pseudomonadati</taxon>
        <taxon>Thermodesulfobacteriota</taxon>
        <taxon>Desulfuromonadia</taxon>
        <taxon>Geobacterales</taxon>
        <taxon>Geobacteraceae</taxon>
        <taxon>Geomonas</taxon>
    </lineage>
</organism>
<comment type="similarity">
    <text evidence="1">Belongs to the transferase hexapeptide repeat family.</text>
</comment>
<dbReference type="Gene3D" id="2.160.10.10">
    <property type="entry name" value="Hexapeptide repeat proteins"/>
    <property type="match status" value="1"/>
</dbReference>
<reference evidence="4" key="1">
    <citation type="submission" date="2020-06" db="EMBL/GenBank/DDBJ databases">
        <title>Draft genomic sequence of Geomonas sp. Red330.</title>
        <authorList>
            <person name="Itoh H."/>
            <person name="Zhenxing X."/>
            <person name="Ushijima N."/>
            <person name="Masuda Y."/>
            <person name="Shiratori Y."/>
            <person name="Senoo K."/>
        </authorList>
    </citation>
    <scope>NUCLEOTIDE SEQUENCE [LARGE SCALE GENOMIC DNA]</scope>
    <source>
        <strain evidence="4">Red330</strain>
    </source>
</reference>
<dbReference type="InterPro" id="IPR001451">
    <property type="entry name" value="Hexapep"/>
</dbReference>
<keyword evidence="4" id="KW-1185">Reference proteome</keyword>
<evidence type="ECO:0008006" key="5">
    <source>
        <dbReference type="Google" id="ProtNLM"/>
    </source>
</evidence>